<sequence length="120" mass="13257">LMVVVNGFCDMFIPASAESCRQSPPLPLPSFLTSSTPFIQMHTVASNESRPPAIPRSRLAIAPPITTDCRRTGTEAMHRPTRPVRLLTCLGQVRGILLISNGHHARLARWLRVCLAFLSR</sequence>
<name>A0A166QWL8_COLIC</name>
<proteinExistence type="predicted"/>
<dbReference type="AlphaFoldDB" id="A0A166QWL8"/>
<gene>
    <name evidence="1" type="ORF">CI238_00152</name>
</gene>
<reference evidence="1 2" key="1">
    <citation type="submission" date="2015-06" db="EMBL/GenBank/DDBJ databases">
        <title>Survival trade-offs in plant roots during colonization by closely related pathogenic and mutualistic fungi.</title>
        <authorList>
            <person name="Hacquard S."/>
            <person name="Kracher B."/>
            <person name="Hiruma K."/>
            <person name="Weinman A."/>
            <person name="Muench P."/>
            <person name="Garrido Oter R."/>
            <person name="Ver Loren van Themaat E."/>
            <person name="Dallerey J.-F."/>
            <person name="Damm U."/>
            <person name="Henrissat B."/>
            <person name="Lespinet O."/>
            <person name="Thon M."/>
            <person name="Kemen E."/>
            <person name="McHardy A.C."/>
            <person name="Schulze-Lefert P."/>
            <person name="O'Connell R.J."/>
        </authorList>
    </citation>
    <scope>NUCLEOTIDE SEQUENCE [LARGE SCALE GENOMIC DNA]</scope>
    <source>
        <strain evidence="1 2">MAFF 238704</strain>
    </source>
</reference>
<keyword evidence="2" id="KW-1185">Reference proteome</keyword>
<accession>A0A166QWL8</accession>
<protein>
    <submittedName>
        <fullName evidence="1">Uncharacterized protein</fullName>
    </submittedName>
</protein>
<feature type="non-terminal residue" evidence="1">
    <location>
        <position position="1"/>
    </location>
</feature>
<evidence type="ECO:0000313" key="1">
    <source>
        <dbReference type="EMBL" id="KZL68445.1"/>
    </source>
</evidence>
<dbReference type="Proteomes" id="UP000076584">
    <property type="component" value="Unassembled WGS sequence"/>
</dbReference>
<comment type="caution">
    <text evidence="1">The sequence shown here is derived from an EMBL/GenBank/DDBJ whole genome shotgun (WGS) entry which is preliminary data.</text>
</comment>
<organism evidence="1 2">
    <name type="scientific">Colletotrichum incanum</name>
    <name type="common">Soybean anthracnose fungus</name>
    <dbReference type="NCBI Taxonomy" id="1573173"/>
    <lineage>
        <taxon>Eukaryota</taxon>
        <taxon>Fungi</taxon>
        <taxon>Dikarya</taxon>
        <taxon>Ascomycota</taxon>
        <taxon>Pezizomycotina</taxon>
        <taxon>Sordariomycetes</taxon>
        <taxon>Hypocreomycetidae</taxon>
        <taxon>Glomerellales</taxon>
        <taxon>Glomerellaceae</taxon>
        <taxon>Colletotrichum</taxon>
        <taxon>Colletotrichum spaethianum species complex</taxon>
    </lineage>
</organism>
<dbReference type="EMBL" id="LFIW01002504">
    <property type="protein sequence ID" value="KZL68445.1"/>
    <property type="molecule type" value="Genomic_DNA"/>
</dbReference>
<evidence type="ECO:0000313" key="2">
    <source>
        <dbReference type="Proteomes" id="UP000076584"/>
    </source>
</evidence>